<dbReference type="SUPFAM" id="SSF140931">
    <property type="entry name" value="Fic-like"/>
    <property type="match status" value="1"/>
</dbReference>
<evidence type="ECO:0000313" key="4">
    <source>
        <dbReference type="EMBL" id="RNL60397.1"/>
    </source>
</evidence>
<dbReference type="EMBL" id="RJSE01000009">
    <property type="protein sequence ID" value="RNL60397.1"/>
    <property type="molecule type" value="Genomic_DNA"/>
</dbReference>
<gene>
    <name evidence="4" type="ORF">EFK50_18850</name>
</gene>
<dbReference type="InterPro" id="IPR036597">
    <property type="entry name" value="Fido-like_dom_sf"/>
</dbReference>
<sequence length="408" mass="43973">MAPSRPPDGTSVAIAAHRRTVEPWRQTVRGGTREDRMLREVTVWLPPEIADIEPSVPAAVAADMDDALREIAALDETHGEHLGSLSTLLLRAESVASSKIEHVEASVDDYARALHGITSNASATSMVASTRALGDLIESVQDGAPIDLADLLRAHAVLMAEDPRERAYAGRVRDLQNWIEGSDHSPRNASYVPPPARTVVAYLDDLLRFANRTDIGVLTQAAITHAQFESIHPFTDGNGRIGRALINTVLRKRATTRRVVVPLASAIVARRQSYFDALGAYRDGDAGPIIESFATGSRIAAQESRATASRLAVMPEEWRTSAGRPRRGSAAAKILDGLLDNPVFSADEAAERAGGATSSVYAAIRTLHESGVIRPLTTRTRNQIWVAAALADELDDLGTRIAARARTR</sequence>
<keyword evidence="5" id="KW-1185">Reference proteome</keyword>
<feature type="active site" evidence="1">
    <location>
        <position position="232"/>
    </location>
</feature>
<dbReference type="PROSITE" id="PS51459">
    <property type="entry name" value="FIDO"/>
    <property type="match status" value="1"/>
</dbReference>
<dbReference type="Proteomes" id="UP000267128">
    <property type="component" value="Unassembled WGS sequence"/>
</dbReference>
<dbReference type="PANTHER" id="PTHR13504">
    <property type="entry name" value="FIDO DOMAIN-CONTAINING PROTEIN DDB_G0283145"/>
    <property type="match status" value="1"/>
</dbReference>
<dbReference type="OrthoDB" id="9813719at2"/>
<dbReference type="GO" id="GO:0005524">
    <property type="term" value="F:ATP binding"/>
    <property type="evidence" value="ECO:0007669"/>
    <property type="project" value="UniProtKB-KW"/>
</dbReference>
<keyword evidence="2" id="KW-0547">Nucleotide-binding</keyword>
<evidence type="ECO:0000259" key="3">
    <source>
        <dbReference type="PROSITE" id="PS51459"/>
    </source>
</evidence>
<organism evidence="4 5">
    <name type="scientific">Nocardioides marmoriginsengisoli</name>
    <dbReference type="NCBI Taxonomy" id="661483"/>
    <lineage>
        <taxon>Bacteria</taxon>
        <taxon>Bacillati</taxon>
        <taxon>Actinomycetota</taxon>
        <taxon>Actinomycetes</taxon>
        <taxon>Propionibacteriales</taxon>
        <taxon>Nocardioidaceae</taxon>
        <taxon>Nocardioides</taxon>
    </lineage>
</organism>
<dbReference type="Gene3D" id="1.10.3290.10">
    <property type="entry name" value="Fido-like domain"/>
    <property type="match status" value="1"/>
</dbReference>
<comment type="caution">
    <text evidence="4">The sequence shown here is derived from an EMBL/GenBank/DDBJ whole genome shotgun (WGS) entry which is preliminary data.</text>
</comment>
<dbReference type="InterPro" id="IPR040198">
    <property type="entry name" value="Fido_containing"/>
</dbReference>
<protein>
    <submittedName>
        <fullName evidence="4">Fic family protein</fullName>
    </submittedName>
</protein>
<dbReference type="InterPro" id="IPR003812">
    <property type="entry name" value="Fido"/>
</dbReference>
<evidence type="ECO:0000256" key="2">
    <source>
        <dbReference type="PIRSR" id="PIRSR640198-2"/>
    </source>
</evidence>
<dbReference type="Pfam" id="PF02661">
    <property type="entry name" value="Fic"/>
    <property type="match status" value="1"/>
</dbReference>
<evidence type="ECO:0000313" key="5">
    <source>
        <dbReference type="Proteomes" id="UP000267128"/>
    </source>
</evidence>
<reference evidence="4 5" key="1">
    <citation type="submission" date="2018-11" db="EMBL/GenBank/DDBJ databases">
        <authorList>
            <person name="Li F."/>
        </authorList>
    </citation>
    <scope>NUCLEOTIDE SEQUENCE [LARGE SCALE GENOMIC DNA]</scope>
    <source>
        <strain evidence="4 5">Gsoil 097</strain>
    </source>
</reference>
<dbReference type="AlphaFoldDB" id="A0A3N0CAB4"/>
<dbReference type="PANTHER" id="PTHR13504:SF38">
    <property type="entry name" value="FIDO DOMAIN-CONTAINING PROTEIN"/>
    <property type="match status" value="1"/>
</dbReference>
<name>A0A3N0CAB4_9ACTN</name>
<accession>A0A3N0CAB4</accession>
<dbReference type="RefSeq" id="WP_123229149.1">
    <property type="nucleotide sequence ID" value="NZ_RJSE01000009.1"/>
</dbReference>
<feature type="domain" description="Fido" evidence="3">
    <location>
        <begin position="146"/>
        <end position="295"/>
    </location>
</feature>
<proteinExistence type="predicted"/>
<feature type="binding site" evidence="2">
    <location>
        <begin position="236"/>
        <end position="243"/>
    </location>
    <ligand>
        <name>ATP</name>
        <dbReference type="ChEBI" id="CHEBI:30616"/>
    </ligand>
</feature>
<evidence type="ECO:0000256" key="1">
    <source>
        <dbReference type="PIRSR" id="PIRSR640198-1"/>
    </source>
</evidence>
<keyword evidence="2" id="KW-0067">ATP-binding</keyword>